<dbReference type="EMBL" id="JACSPR010000003">
    <property type="protein sequence ID" value="MBD8029702.1"/>
    <property type="molecule type" value="Genomic_DNA"/>
</dbReference>
<evidence type="ECO:0000256" key="2">
    <source>
        <dbReference type="SAM" id="Phobius"/>
    </source>
</evidence>
<accession>A0A8I0LAG2</accession>
<feature type="compositionally biased region" description="Polar residues" evidence="1">
    <location>
        <begin position="1"/>
        <end position="11"/>
    </location>
</feature>
<protein>
    <submittedName>
        <fullName evidence="3">Uncharacterized protein</fullName>
    </submittedName>
</protein>
<evidence type="ECO:0000256" key="1">
    <source>
        <dbReference type="SAM" id="MobiDB-lite"/>
    </source>
</evidence>
<keyword evidence="4" id="KW-1185">Reference proteome</keyword>
<organism evidence="3 4">
    <name type="scientific">Corynebacterium gallinarum</name>
    <dbReference type="NCBI Taxonomy" id="2762214"/>
    <lineage>
        <taxon>Bacteria</taxon>
        <taxon>Bacillati</taxon>
        <taxon>Actinomycetota</taxon>
        <taxon>Actinomycetes</taxon>
        <taxon>Mycobacteriales</taxon>
        <taxon>Corynebacteriaceae</taxon>
        <taxon>Corynebacterium</taxon>
    </lineage>
</organism>
<evidence type="ECO:0000313" key="4">
    <source>
        <dbReference type="Proteomes" id="UP000650224"/>
    </source>
</evidence>
<feature type="compositionally biased region" description="Low complexity" evidence="1">
    <location>
        <begin position="90"/>
        <end position="123"/>
    </location>
</feature>
<dbReference type="Proteomes" id="UP000650224">
    <property type="component" value="Unassembled WGS sequence"/>
</dbReference>
<proteinExistence type="predicted"/>
<keyword evidence="2" id="KW-1133">Transmembrane helix</keyword>
<feature type="transmembrane region" description="Helical" evidence="2">
    <location>
        <begin position="43"/>
        <end position="64"/>
    </location>
</feature>
<keyword evidence="2" id="KW-0812">Transmembrane</keyword>
<feature type="region of interest" description="Disordered" evidence="1">
    <location>
        <begin position="1"/>
        <end position="37"/>
    </location>
</feature>
<reference evidence="3 4" key="1">
    <citation type="submission" date="2020-08" db="EMBL/GenBank/DDBJ databases">
        <title>A Genomic Blueprint of the Chicken Gut Microbiome.</title>
        <authorList>
            <person name="Gilroy R."/>
            <person name="Ravi A."/>
            <person name="Getino M."/>
            <person name="Pursley I."/>
            <person name="Horton D.L."/>
            <person name="Alikhan N.-F."/>
            <person name="Baker D."/>
            <person name="Gharbi K."/>
            <person name="Hall N."/>
            <person name="Watson M."/>
            <person name="Adriaenssens E.M."/>
            <person name="Foster-Nyarko E."/>
            <person name="Jarju S."/>
            <person name="Secka A."/>
            <person name="Antonio M."/>
            <person name="Oren A."/>
            <person name="Chaudhuri R."/>
            <person name="La Ragione R.M."/>
            <person name="Hildebrand F."/>
            <person name="Pallen M.J."/>
        </authorList>
    </citation>
    <scope>NUCLEOTIDE SEQUENCE [LARGE SCALE GENOMIC DNA]</scope>
    <source>
        <strain evidence="3 4">Sa1YVA5</strain>
    </source>
</reference>
<name>A0A8I0LAG2_9CORY</name>
<gene>
    <name evidence="3" type="ORF">H9627_05060</name>
</gene>
<dbReference type="AlphaFoldDB" id="A0A8I0LAG2"/>
<sequence length="250" mass="26010">MTNPWDSSPNQPGHEHHTPGMRNPWDNPQDATTPSGKNQPSGLLIGLIALLALAIIAVLAWLFISGRPGDSTVAETVSPDTVTVVVTSQLEAPSTTGRSTVTVTPTRSSIQTTTPTTPQSSARSVERSATPEPPAAVIPPAAQQAGLTATGWIDNSATRCRGNENLIYAGRDSDAWITVCEAGGQMTYRSDIFGGTLTAAVDPARSNPATGKFYVNASPSIIEVVGGGVEVTQGGSVIAQKSFPSAWVLY</sequence>
<keyword evidence="2" id="KW-0472">Membrane</keyword>
<comment type="caution">
    <text evidence="3">The sequence shown here is derived from an EMBL/GenBank/DDBJ whole genome shotgun (WGS) entry which is preliminary data.</text>
</comment>
<evidence type="ECO:0000313" key="3">
    <source>
        <dbReference type="EMBL" id="MBD8029702.1"/>
    </source>
</evidence>
<feature type="region of interest" description="Disordered" evidence="1">
    <location>
        <begin position="90"/>
        <end position="137"/>
    </location>
</feature>